<protein>
    <submittedName>
        <fullName evidence="8">Integrase</fullName>
    </submittedName>
</protein>
<feature type="domain" description="Tyr recombinase" evidence="6">
    <location>
        <begin position="186"/>
        <end position="376"/>
    </location>
</feature>
<dbReference type="EMBL" id="SLZQ01000004">
    <property type="protein sequence ID" value="TCS37450.1"/>
    <property type="molecule type" value="Genomic_DNA"/>
</dbReference>
<evidence type="ECO:0000256" key="1">
    <source>
        <dbReference type="ARBA" id="ARBA00008857"/>
    </source>
</evidence>
<keyword evidence="9" id="KW-1185">Reference proteome</keyword>
<name>A0A4V2UIT8_PAULE</name>
<dbReference type="InterPro" id="IPR050808">
    <property type="entry name" value="Phage_Integrase"/>
</dbReference>
<evidence type="ECO:0000313" key="9">
    <source>
        <dbReference type="Proteomes" id="UP000295382"/>
    </source>
</evidence>
<evidence type="ECO:0000313" key="8">
    <source>
        <dbReference type="EMBL" id="TCS37450.1"/>
    </source>
</evidence>
<dbReference type="PANTHER" id="PTHR30629">
    <property type="entry name" value="PROPHAGE INTEGRASE"/>
    <property type="match status" value="1"/>
</dbReference>
<dbReference type="GO" id="GO:0006310">
    <property type="term" value="P:DNA recombination"/>
    <property type="evidence" value="ECO:0007669"/>
    <property type="project" value="UniProtKB-KW"/>
</dbReference>
<dbReference type="GO" id="GO:0015074">
    <property type="term" value="P:DNA integration"/>
    <property type="evidence" value="ECO:0007669"/>
    <property type="project" value="UniProtKB-KW"/>
</dbReference>
<evidence type="ECO:0000256" key="2">
    <source>
        <dbReference type="ARBA" id="ARBA00022908"/>
    </source>
</evidence>
<dbReference type="InterPro" id="IPR004107">
    <property type="entry name" value="Integrase_SAM-like_N"/>
</dbReference>
<dbReference type="Pfam" id="PF14659">
    <property type="entry name" value="Phage_int_SAM_3"/>
    <property type="match status" value="1"/>
</dbReference>
<dbReference type="Proteomes" id="UP000295382">
    <property type="component" value="Unassembled WGS sequence"/>
</dbReference>
<dbReference type="InterPro" id="IPR022000">
    <property type="entry name" value="Min27-like_integrase_DNA_bind"/>
</dbReference>
<dbReference type="InterPro" id="IPR002104">
    <property type="entry name" value="Integrase_catalytic"/>
</dbReference>
<gene>
    <name evidence="8" type="ORF">EDC30_104254</name>
</gene>
<proteinExistence type="inferred from homology"/>
<dbReference type="Pfam" id="PF12167">
    <property type="entry name" value="Arm-DNA-bind_2"/>
    <property type="match status" value="1"/>
</dbReference>
<dbReference type="SUPFAM" id="SSF56349">
    <property type="entry name" value="DNA breaking-rejoining enzymes"/>
    <property type="match status" value="1"/>
</dbReference>
<dbReference type="Pfam" id="PF00589">
    <property type="entry name" value="Phage_integrase"/>
    <property type="match status" value="1"/>
</dbReference>
<dbReference type="PROSITE" id="PS51898">
    <property type="entry name" value="TYR_RECOMBINASE"/>
    <property type="match status" value="1"/>
</dbReference>
<dbReference type="PANTHER" id="PTHR30629:SF2">
    <property type="entry name" value="PROPHAGE INTEGRASE INTS-RELATED"/>
    <property type="match status" value="1"/>
</dbReference>
<comment type="similarity">
    <text evidence="1">Belongs to the 'phage' integrase family.</text>
</comment>
<accession>A0A4V2UIT8</accession>
<evidence type="ECO:0000259" key="6">
    <source>
        <dbReference type="PROSITE" id="PS51898"/>
    </source>
</evidence>
<comment type="caution">
    <text evidence="8">The sequence shown here is derived from an EMBL/GenBank/DDBJ whole genome shotgun (WGS) entry which is preliminary data.</text>
</comment>
<dbReference type="Gene3D" id="1.10.443.10">
    <property type="entry name" value="Intergrase catalytic core"/>
    <property type="match status" value="1"/>
</dbReference>
<evidence type="ECO:0000256" key="5">
    <source>
        <dbReference type="PROSITE-ProRule" id="PRU01248"/>
    </source>
</evidence>
<dbReference type="PROSITE" id="PS51900">
    <property type="entry name" value="CB"/>
    <property type="match status" value="1"/>
</dbReference>
<evidence type="ECO:0000256" key="4">
    <source>
        <dbReference type="ARBA" id="ARBA00023172"/>
    </source>
</evidence>
<organism evidence="8 9">
    <name type="scientific">Paucimonas lemoignei</name>
    <name type="common">Pseudomonas lemoignei</name>
    <dbReference type="NCBI Taxonomy" id="29443"/>
    <lineage>
        <taxon>Bacteria</taxon>
        <taxon>Pseudomonadati</taxon>
        <taxon>Pseudomonadota</taxon>
        <taxon>Betaproteobacteria</taxon>
        <taxon>Burkholderiales</taxon>
        <taxon>Burkholderiaceae</taxon>
        <taxon>Paucimonas</taxon>
    </lineage>
</organism>
<sequence length="409" mass="46439">MGREGSGVKAASETSIEITFAYRGQRCRERIKLAPTAPNLKRAAQHRAAILDAIQKGTFNYRITFPDSPRAALFVEKQGEVLTVEKYLDDWLERQRAHLKASTYEGYRKTVVNHLSPGFGKLILSDLKRVNIKDWCAKLETSNKTIRNRLSVLRAALGDAVQDDLIESNPLYGWQFKSKEAPQEDDDVDPFSAEEQTAILDKLQGQERNLFQFAFWTGMRTSELIALEWGDIDWHRGTLQVRRSLTRAAIIAKSEGETPKTRSGRREIKLLGPALEALQAQKAFTYLSYDQVFNNPRTDKRWRGDLVIREAWKRGLKLAKVRYRRPYQTRHTFASMMLTAGESPMWVAQQMGHKDWTMIARVYGKWIKDAQPEAGNKAVAMFGNAGKKAVISMPTSPHLAPSDPEIKSA</sequence>
<dbReference type="RefSeq" id="WP_132258391.1">
    <property type="nucleotide sequence ID" value="NZ_SLZQ01000004.1"/>
</dbReference>
<keyword evidence="4" id="KW-0233">DNA recombination</keyword>
<dbReference type="AlphaFoldDB" id="A0A4V2UIT8"/>
<evidence type="ECO:0000259" key="7">
    <source>
        <dbReference type="PROSITE" id="PS51900"/>
    </source>
</evidence>
<dbReference type="CDD" id="cd01189">
    <property type="entry name" value="INT_ICEBs1_C_like"/>
    <property type="match status" value="1"/>
</dbReference>
<keyword evidence="3 5" id="KW-0238">DNA-binding</keyword>
<dbReference type="InterPro" id="IPR044068">
    <property type="entry name" value="CB"/>
</dbReference>
<dbReference type="InterPro" id="IPR013762">
    <property type="entry name" value="Integrase-like_cat_sf"/>
</dbReference>
<evidence type="ECO:0000256" key="3">
    <source>
        <dbReference type="ARBA" id="ARBA00023125"/>
    </source>
</evidence>
<dbReference type="InterPro" id="IPR010998">
    <property type="entry name" value="Integrase_recombinase_N"/>
</dbReference>
<dbReference type="Gene3D" id="1.10.150.130">
    <property type="match status" value="1"/>
</dbReference>
<dbReference type="GO" id="GO:0003677">
    <property type="term" value="F:DNA binding"/>
    <property type="evidence" value="ECO:0007669"/>
    <property type="project" value="UniProtKB-UniRule"/>
</dbReference>
<keyword evidence="2" id="KW-0229">DNA integration</keyword>
<reference evidence="8 9" key="1">
    <citation type="submission" date="2019-03" db="EMBL/GenBank/DDBJ databases">
        <title>Genomic Encyclopedia of Type Strains, Phase IV (KMG-IV): sequencing the most valuable type-strain genomes for metagenomic binning, comparative biology and taxonomic classification.</title>
        <authorList>
            <person name="Goeker M."/>
        </authorList>
    </citation>
    <scope>NUCLEOTIDE SEQUENCE [LARGE SCALE GENOMIC DNA]</scope>
    <source>
        <strain evidence="8 9">DSM 7445</strain>
    </source>
</reference>
<dbReference type="OrthoDB" id="5391994at2"/>
<feature type="domain" description="Core-binding (CB)" evidence="7">
    <location>
        <begin position="82"/>
        <end position="161"/>
    </location>
</feature>
<dbReference type="InterPro" id="IPR011010">
    <property type="entry name" value="DNA_brk_join_enz"/>
</dbReference>